<protein>
    <submittedName>
        <fullName evidence="2">Histidine phosphatase superfamily</fullName>
    </submittedName>
</protein>
<dbReference type="PANTHER" id="PTHR48100">
    <property type="entry name" value="BROAD-SPECIFICITY PHOSPHATASE YOR283W-RELATED"/>
    <property type="match status" value="1"/>
</dbReference>
<dbReference type="PANTHER" id="PTHR48100:SF32">
    <property type="entry name" value="ANCHORED PROTEIN, PUTATIVE (AFU_ORTHOLOGUE AFUA_1G10590)-RELATED"/>
    <property type="match status" value="1"/>
</dbReference>
<dbReference type="SUPFAM" id="SSF53254">
    <property type="entry name" value="Phosphoglycerate mutase-like"/>
    <property type="match status" value="1"/>
</dbReference>
<evidence type="ECO:0000313" key="3">
    <source>
        <dbReference type="Proteomes" id="UP001610432"/>
    </source>
</evidence>
<dbReference type="Pfam" id="PF00300">
    <property type="entry name" value="His_Phos_1"/>
    <property type="match status" value="1"/>
</dbReference>
<evidence type="ECO:0000256" key="1">
    <source>
        <dbReference type="SAM" id="SignalP"/>
    </source>
</evidence>
<comment type="caution">
    <text evidence="2">The sequence shown here is derived from an EMBL/GenBank/DDBJ whole genome shotgun (WGS) entry which is preliminary data.</text>
</comment>
<accession>A0ABR4M630</accession>
<feature type="signal peptide" evidence="1">
    <location>
        <begin position="1"/>
        <end position="20"/>
    </location>
</feature>
<dbReference type="Gene3D" id="3.40.50.1240">
    <property type="entry name" value="Phosphoglycerate mutase-like"/>
    <property type="match status" value="1"/>
</dbReference>
<dbReference type="Proteomes" id="UP001610432">
    <property type="component" value="Unassembled WGS sequence"/>
</dbReference>
<dbReference type="InterPro" id="IPR029033">
    <property type="entry name" value="His_PPase_superfam"/>
</dbReference>
<dbReference type="GeneID" id="98142956"/>
<dbReference type="EMBL" id="JBFXLQ010000002">
    <property type="protein sequence ID" value="KAL2872046.1"/>
    <property type="molecule type" value="Genomic_DNA"/>
</dbReference>
<reference evidence="2 3" key="1">
    <citation type="submission" date="2024-07" db="EMBL/GenBank/DDBJ databases">
        <title>Section-level genome sequencing and comparative genomics of Aspergillus sections Usti and Cavernicolus.</title>
        <authorList>
            <consortium name="Lawrence Berkeley National Laboratory"/>
            <person name="Nybo J.L."/>
            <person name="Vesth T.C."/>
            <person name="Theobald S."/>
            <person name="Frisvad J.C."/>
            <person name="Larsen T.O."/>
            <person name="Kjaerboelling I."/>
            <person name="Rothschild-Mancinelli K."/>
            <person name="Lyhne E.K."/>
            <person name="Kogle M.E."/>
            <person name="Barry K."/>
            <person name="Clum A."/>
            <person name="Na H."/>
            <person name="Ledsgaard L."/>
            <person name="Lin J."/>
            <person name="Lipzen A."/>
            <person name="Kuo A."/>
            <person name="Riley R."/>
            <person name="Mondo S."/>
            <person name="Labutti K."/>
            <person name="Haridas S."/>
            <person name="Pangalinan J."/>
            <person name="Salamov A.A."/>
            <person name="Simmons B.A."/>
            <person name="Magnuson J.K."/>
            <person name="Chen J."/>
            <person name="Drula E."/>
            <person name="Henrissat B."/>
            <person name="Wiebenga A."/>
            <person name="Lubbers R.J."/>
            <person name="Gomes A.C."/>
            <person name="Macurrencykelacurrency M.R."/>
            <person name="Stajich J."/>
            <person name="Grigoriev I.V."/>
            <person name="Mortensen U.H."/>
            <person name="De Vries R.P."/>
            <person name="Baker S.E."/>
            <person name="Andersen M.R."/>
        </authorList>
    </citation>
    <scope>NUCLEOTIDE SEQUENCE [LARGE SCALE GENOMIC DNA]</scope>
    <source>
        <strain evidence="2 3">CBS 449.75</strain>
    </source>
</reference>
<dbReference type="InterPro" id="IPR050275">
    <property type="entry name" value="PGM_Phosphatase"/>
</dbReference>
<feature type="chain" id="PRO_5046854301" evidence="1">
    <location>
        <begin position="21"/>
        <end position="400"/>
    </location>
</feature>
<sequence length="400" mass="44196">MKLSTLAASATLGLSAIATAAPSHSKTITYTTVKGYFLQDEPSTDPSTFDYTSHNFGLIDRRYDSDKHDPNTRDLTQWERFHRELEYLNKHSPQHVSYKLVFMGRHGEGWHNAAESYFGTPGWNCYYSLLPGNTTHTWFDADLTPEGVSQASIAHTYWQSQYAEQNIHFPDAYYVSPMTRALKTANITFSGLPLPLDAPFIPEVKEGFREGMSMHTCDHRRSKSYIESLFPWWTFEEGFTEEDELWTGVTAETEEAQDERSRDALDDIFSRSRRGPFWKSKPADVCGGPGHDHDHGHGEDEKDLVISITAHSGEIASILRVIGHQPFGLSTGAVIPVLVRAEEVKEPDGPTASATWTHSAYCTAPPATSTASGCVCAASAPPVTSGFPVGGTTVPTPTPF</sequence>
<dbReference type="InterPro" id="IPR013078">
    <property type="entry name" value="His_Pase_superF_clade-1"/>
</dbReference>
<evidence type="ECO:0000313" key="2">
    <source>
        <dbReference type="EMBL" id="KAL2872046.1"/>
    </source>
</evidence>
<organism evidence="2 3">
    <name type="scientific">Aspergillus lucknowensis</name>
    <dbReference type="NCBI Taxonomy" id="176173"/>
    <lineage>
        <taxon>Eukaryota</taxon>
        <taxon>Fungi</taxon>
        <taxon>Dikarya</taxon>
        <taxon>Ascomycota</taxon>
        <taxon>Pezizomycotina</taxon>
        <taxon>Eurotiomycetes</taxon>
        <taxon>Eurotiomycetidae</taxon>
        <taxon>Eurotiales</taxon>
        <taxon>Aspergillaceae</taxon>
        <taxon>Aspergillus</taxon>
        <taxon>Aspergillus subgen. Nidulantes</taxon>
    </lineage>
</organism>
<keyword evidence="1" id="KW-0732">Signal</keyword>
<dbReference type="RefSeq" id="XP_070891025.1">
    <property type="nucleotide sequence ID" value="XM_071027884.1"/>
</dbReference>
<keyword evidence="3" id="KW-1185">Reference proteome</keyword>
<name>A0ABR4M630_9EURO</name>
<gene>
    <name evidence="2" type="ORF">BJX67DRAFT_341354</name>
</gene>
<dbReference type="CDD" id="cd07067">
    <property type="entry name" value="HP_PGM_like"/>
    <property type="match status" value="1"/>
</dbReference>
<proteinExistence type="predicted"/>